<organism evidence="1 2">
    <name type="scientific">Lachnoanaerobaculum umeaense</name>
    <dbReference type="NCBI Taxonomy" id="617123"/>
    <lineage>
        <taxon>Bacteria</taxon>
        <taxon>Bacillati</taxon>
        <taxon>Bacillota</taxon>
        <taxon>Clostridia</taxon>
        <taxon>Lachnospirales</taxon>
        <taxon>Lachnospiraceae</taxon>
        <taxon>Lachnoanaerobaculum</taxon>
    </lineage>
</organism>
<gene>
    <name evidence="1" type="ORF">D4A81_10910</name>
</gene>
<dbReference type="Proteomes" id="UP000265562">
    <property type="component" value="Chromosome"/>
</dbReference>
<reference evidence="1 2" key="1">
    <citation type="submission" date="2018-09" db="EMBL/GenBank/DDBJ databases">
        <title>Genome sequencing of Lachnoanaerobaculum umeaense DSM 23576.</title>
        <authorList>
            <person name="Kook J.-K."/>
            <person name="Park S.-N."/>
            <person name="Lim Y.K."/>
        </authorList>
    </citation>
    <scope>NUCLEOTIDE SEQUENCE [LARGE SCALE GENOMIC DNA]</scope>
    <source>
        <strain evidence="2">DSM 23576 \ CCUG 58757</strain>
    </source>
</reference>
<protein>
    <submittedName>
        <fullName evidence="1">Uncharacterized protein</fullName>
    </submittedName>
</protein>
<name>A0A385Q3R7_9FIRM</name>
<dbReference type="EMBL" id="CP032364">
    <property type="protein sequence ID" value="AYB00390.1"/>
    <property type="molecule type" value="Genomic_DNA"/>
</dbReference>
<dbReference type="RefSeq" id="WP_111524018.1">
    <property type="nucleotide sequence ID" value="NZ_CP032364.1"/>
</dbReference>
<proteinExistence type="predicted"/>
<evidence type="ECO:0000313" key="1">
    <source>
        <dbReference type="EMBL" id="AYB00390.1"/>
    </source>
</evidence>
<accession>A0A385Q3R7</accession>
<dbReference type="AlphaFoldDB" id="A0A385Q3R7"/>
<keyword evidence="2" id="KW-1185">Reference proteome</keyword>
<sequence length="81" mass="9709">MDRALQIAVSVFRKFLMDNEMNITLVVFDKHSFQLSSQLMGEIDSYIDENYVSKKSLSEYKERSSKNVQRRMFKEDDFRDE</sequence>
<dbReference type="KEGG" id="lua:D4A81_10910"/>
<evidence type="ECO:0000313" key="2">
    <source>
        <dbReference type="Proteomes" id="UP000265562"/>
    </source>
</evidence>